<dbReference type="EMBL" id="MGFQ01000019">
    <property type="protein sequence ID" value="OGM09780.1"/>
    <property type="molecule type" value="Genomic_DNA"/>
</dbReference>
<feature type="compositionally biased region" description="Polar residues" evidence="1">
    <location>
        <begin position="1"/>
        <end position="12"/>
    </location>
</feature>
<sequence>MSESEMNSQVASSPDMGGGSAGGEASEEDKFKPSFLLKNTDEVDKLTHTGLQNRIRALHKVAIQDPEHKIFKRQDWVNELGGLKKRMIQPQEGEKVYPPEEAMLYCARINQEIEDYDKKTHTNEEITLVLDANVRSAKEVIGDFNEIINNPDSAKEAKIKQDLEILGKYAKNIGVFDGVKDKIEEIQRKLPFLEAAKKIKELDLKQERTEAEGLKGWDPRLSGTVDIYRTAVFYNMMKVWSDLKQPIPYDTDKISKFVDILNYEDPPIRELMNVASAQLQLTTQDRSSASKDVAQVISLLKQQLQTGQTSFTPENFARALGVASPELQMELYRKAFYFKSAVDISVGQEPKFFPSITESEQKQWRAEAWLATVCAHKKRASRVDYLFPDDEHSEIMELSKDTLESLFGDENGKNGVVGTLEVASLYTVIYHQNIPLSELLTTPVQTDNMTRDQQGVYREQLDEYKKLKEIINNSRRPGTINSVWEVNDGPKHTALRKLISHWLKVNRGMSEAQAYEAEINGDSWKYICNLVEDKDVEGKLPPKTDMKHLPTWMAIHLQKRYEKKIRGDDEWGYLGGWAEYAKRKTGNENYLGDYDKKRGVLPNRVLPNAMEKITVGNFGNRGIPRNPNLTGIREFVDRSRKDVYMYDLFLENGRRLLANPRVGRNSILSIPWLDVTETPFADYYSNTINPAILVFNVAVKGPSTEKDISYQALGNACRKLGIERHWRDRLKLIKYGIKQKSTKLEPYDGSINYKIFEGELKRLVPNFYY</sequence>
<organism evidence="2 3">
    <name type="scientific">Candidatus Woesebacteria bacterium RBG_13_36_22</name>
    <dbReference type="NCBI Taxonomy" id="1802478"/>
    <lineage>
        <taxon>Bacteria</taxon>
        <taxon>Candidatus Woeseibacteriota</taxon>
    </lineage>
</organism>
<protein>
    <submittedName>
        <fullName evidence="2">Uncharacterized protein</fullName>
    </submittedName>
</protein>
<evidence type="ECO:0000313" key="3">
    <source>
        <dbReference type="Proteomes" id="UP000176939"/>
    </source>
</evidence>
<name>A0A1F7X3V6_9BACT</name>
<dbReference type="Proteomes" id="UP000176939">
    <property type="component" value="Unassembled WGS sequence"/>
</dbReference>
<accession>A0A1F7X3V6</accession>
<proteinExistence type="predicted"/>
<comment type="caution">
    <text evidence="2">The sequence shown here is derived from an EMBL/GenBank/DDBJ whole genome shotgun (WGS) entry which is preliminary data.</text>
</comment>
<feature type="region of interest" description="Disordered" evidence="1">
    <location>
        <begin position="1"/>
        <end position="36"/>
    </location>
</feature>
<reference evidence="2 3" key="1">
    <citation type="journal article" date="2016" name="Nat. Commun.">
        <title>Thousands of microbial genomes shed light on interconnected biogeochemical processes in an aquifer system.</title>
        <authorList>
            <person name="Anantharaman K."/>
            <person name="Brown C.T."/>
            <person name="Hug L.A."/>
            <person name="Sharon I."/>
            <person name="Castelle C.J."/>
            <person name="Probst A.J."/>
            <person name="Thomas B.C."/>
            <person name="Singh A."/>
            <person name="Wilkins M.J."/>
            <person name="Karaoz U."/>
            <person name="Brodie E.L."/>
            <person name="Williams K.H."/>
            <person name="Hubbard S.S."/>
            <person name="Banfield J.F."/>
        </authorList>
    </citation>
    <scope>NUCLEOTIDE SEQUENCE [LARGE SCALE GENOMIC DNA]</scope>
</reference>
<evidence type="ECO:0000313" key="2">
    <source>
        <dbReference type="EMBL" id="OGM09780.1"/>
    </source>
</evidence>
<dbReference type="AlphaFoldDB" id="A0A1F7X3V6"/>
<evidence type="ECO:0000256" key="1">
    <source>
        <dbReference type="SAM" id="MobiDB-lite"/>
    </source>
</evidence>
<gene>
    <name evidence="2" type="ORF">A2Z67_03205</name>
</gene>